<proteinExistence type="predicted"/>
<sequence length="111" mass="11892">MGLLALESARVSTIRTAAELTPVRRLQVTRVHLTRKCDADHLAGNGKTFYMRRQVIFVSTSVNALAAAGQQISARPSAPGQVCSDVGTTRRAATGPIAIAMDQRPPENYAD</sequence>
<dbReference type="Proteomes" id="UP000011666">
    <property type="component" value="Unassembled WGS sequence"/>
</dbReference>
<dbReference type="EMBL" id="BANX01000016">
    <property type="protein sequence ID" value="GAC68515.1"/>
    <property type="molecule type" value="Genomic_DNA"/>
</dbReference>
<comment type="caution">
    <text evidence="1">The sequence shown here is derived from an EMBL/GenBank/DDBJ whole genome shotgun (WGS) entry which is preliminary data.</text>
</comment>
<gene>
    <name evidence="1" type="ORF">GS4_16_00450</name>
</gene>
<dbReference type="AlphaFoldDB" id="M0QIR7"/>
<reference evidence="1 2" key="1">
    <citation type="submission" date="2013-01" db="EMBL/GenBank/DDBJ databases">
        <title>Whole genome shotgun sequence of Gordonia soli NBRC 108243.</title>
        <authorList>
            <person name="Isaki-Nakamura S."/>
            <person name="Hosoyama A."/>
            <person name="Tsuchikane K."/>
            <person name="Ando Y."/>
            <person name="Baba S."/>
            <person name="Ohji S."/>
            <person name="Hamada M."/>
            <person name="Tamura T."/>
            <person name="Yamazoe A."/>
            <person name="Yamazaki S."/>
            <person name="Fujita N."/>
        </authorList>
    </citation>
    <scope>NUCLEOTIDE SEQUENCE [LARGE SCALE GENOMIC DNA]</scope>
    <source>
        <strain evidence="1 2">NBRC 108243</strain>
    </source>
</reference>
<organism evidence="1 2">
    <name type="scientific">Gordonia soli NBRC 108243</name>
    <dbReference type="NCBI Taxonomy" id="1223545"/>
    <lineage>
        <taxon>Bacteria</taxon>
        <taxon>Bacillati</taxon>
        <taxon>Actinomycetota</taxon>
        <taxon>Actinomycetes</taxon>
        <taxon>Mycobacteriales</taxon>
        <taxon>Gordoniaceae</taxon>
        <taxon>Gordonia</taxon>
    </lineage>
</organism>
<protein>
    <submittedName>
        <fullName evidence="1">Uncharacterized protein</fullName>
    </submittedName>
</protein>
<name>M0QIR7_9ACTN</name>
<dbReference type="STRING" id="1223545.GS4_16_00450"/>
<keyword evidence="2" id="KW-1185">Reference proteome</keyword>
<accession>M0QIR7</accession>
<evidence type="ECO:0000313" key="2">
    <source>
        <dbReference type="Proteomes" id="UP000011666"/>
    </source>
</evidence>
<evidence type="ECO:0000313" key="1">
    <source>
        <dbReference type="EMBL" id="GAC68515.1"/>
    </source>
</evidence>